<dbReference type="GO" id="GO:0051707">
    <property type="term" value="P:response to other organism"/>
    <property type="evidence" value="ECO:0007669"/>
    <property type="project" value="UniProtKB-ARBA"/>
</dbReference>
<dbReference type="Pfam" id="PF18052">
    <property type="entry name" value="Rx_N"/>
    <property type="match status" value="1"/>
</dbReference>
<dbReference type="Gene3D" id="1.20.5.4130">
    <property type="match status" value="1"/>
</dbReference>
<dbReference type="SUPFAM" id="SSF52540">
    <property type="entry name" value="P-loop containing nucleoside triphosphate hydrolases"/>
    <property type="match status" value="1"/>
</dbReference>
<evidence type="ECO:0000256" key="2">
    <source>
        <dbReference type="ARBA" id="ARBA00022741"/>
    </source>
</evidence>
<evidence type="ECO:0000259" key="6">
    <source>
        <dbReference type="Pfam" id="PF23559"/>
    </source>
</evidence>
<dbReference type="Gene3D" id="3.40.50.300">
    <property type="entry name" value="P-loop containing nucleotide triphosphate hydrolases"/>
    <property type="match status" value="1"/>
</dbReference>
<dbReference type="InterPro" id="IPR041118">
    <property type="entry name" value="Rx_N"/>
</dbReference>
<dbReference type="GO" id="GO:0006952">
    <property type="term" value="P:defense response"/>
    <property type="evidence" value="ECO:0007669"/>
    <property type="project" value="UniProtKB-KW"/>
</dbReference>
<keyword evidence="1" id="KW-0677">Repeat</keyword>
<dbReference type="InterPro" id="IPR002182">
    <property type="entry name" value="NB-ARC"/>
</dbReference>
<dbReference type="Gene3D" id="3.80.10.10">
    <property type="entry name" value="Ribonuclease Inhibitor"/>
    <property type="match status" value="1"/>
</dbReference>
<dbReference type="Pfam" id="PF23559">
    <property type="entry name" value="WHD_DRP"/>
    <property type="match status" value="1"/>
</dbReference>
<proteinExistence type="predicted"/>
<feature type="domain" description="Disease resistance protein winged helix" evidence="6">
    <location>
        <begin position="339"/>
        <end position="375"/>
    </location>
</feature>
<evidence type="ECO:0000259" key="5">
    <source>
        <dbReference type="Pfam" id="PF18052"/>
    </source>
</evidence>
<evidence type="ECO:0000313" key="8">
    <source>
        <dbReference type="Proteomes" id="UP000008311"/>
    </source>
</evidence>
<dbReference type="PANTHER" id="PTHR19338">
    <property type="entry name" value="TRANSLOCASE OF INNER MITOCHONDRIAL MEMBRANE 13 HOMOLOG"/>
    <property type="match status" value="1"/>
</dbReference>
<dbReference type="Pfam" id="PF00931">
    <property type="entry name" value="NB-ARC"/>
    <property type="match status" value="1"/>
</dbReference>
<protein>
    <submittedName>
        <fullName evidence="7">Uncharacterized protein</fullName>
    </submittedName>
</protein>
<keyword evidence="2" id="KW-0547">Nucleotide-binding</keyword>
<dbReference type="CDD" id="cd14798">
    <property type="entry name" value="RX-CC_like"/>
    <property type="match status" value="1"/>
</dbReference>
<keyword evidence="8" id="KW-1185">Reference proteome</keyword>
<gene>
    <name evidence="7" type="ORF">RCOM_0108670</name>
</gene>
<evidence type="ECO:0000259" key="4">
    <source>
        <dbReference type="Pfam" id="PF00931"/>
    </source>
</evidence>
<evidence type="ECO:0000256" key="1">
    <source>
        <dbReference type="ARBA" id="ARBA00022737"/>
    </source>
</evidence>
<feature type="domain" description="NB-ARC" evidence="4">
    <location>
        <begin position="169"/>
        <end position="297"/>
    </location>
</feature>
<dbReference type="Proteomes" id="UP000008311">
    <property type="component" value="Unassembled WGS sequence"/>
</dbReference>
<reference evidence="8" key="1">
    <citation type="journal article" date="2010" name="Nat. Biotechnol.">
        <title>Draft genome sequence of the oilseed species Ricinus communis.</title>
        <authorList>
            <person name="Chan A.P."/>
            <person name="Crabtree J."/>
            <person name="Zhao Q."/>
            <person name="Lorenzi H."/>
            <person name="Orvis J."/>
            <person name="Puiu D."/>
            <person name="Melake-Berhan A."/>
            <person name="Jones K.M."/>
            <person name="Redman J."/>
            <person name="Chen G."/>
            <person name="Cahoon E.B."/>
            <person name="Gedil M."/>
            <person name="Stanke M."/>
            <person name="Haas B.J."/>
            <person name="Wortman J.R."/>
            <person name="Fraser-Liggett C.M."/>
            <person name="Ravel J."/>
            <person name="Rabinowicz P.D."/>
        </authorList>
    </citation>
    <scope>NUCLEOTIDE SEQUENCE [LARGE SCALE GENOMIC DNA]</scope>
    <source>
        <strain evidence="8">cv. Hale</strain>
    </source>
</reference>
<keyword evidence="3" id="KW-0611">Plant defense</keyword>
<evidence type="ECO:0000256" key="3">
    <source>
        <dbReference type="ARBA" id="ARBA00022821"/>
    </source>
</evidence>
<dbReference type="InterPro" id="IPR032675">
    <property type="entry name" value="LRR_dom_sf"/>
</dbReference>
<dbReference type="GO" id="GO:0043531">
    <property type="term" value="F:ADP binding"/>
    <property type="evidence" value="ECO:0007669"/>
    <property type="project" value="InterPro"/>
</dbReference>
<dbReference type="eggNOG" id="KOG4658">
    <property type="taxonomic scope" value="Eukaryota"/>
</dbReference>
<evidence type="ECO:0000313" key="7">
    <source>
        <dbReference type="EMBL" id="EEF30139.1"/>
    </source>
</evidence>
<accession>B9T1X6</accession>
<dbReference type="STRING" id="3988.B9T1X6"/>
<feature type="domain" description="Disease resistance N-terminal" evidence="5">
    <location>
        <begin position="5"/>
        <end position="95"/>
    </location>
</feature>
<dbReference type="PRINTS" id="PR00364">
    <property type="entry name" value="DISEASERSIST"/>
</dbReference>
<name>B9T1X6_RICCO</name>
<dbReference type="PANTHER" id="PTHR19338:SF73">
    <property type="entry name" value="DISEASE RESISTANCE PROTEIN RGA2-LIKE"/>
    <property type="match status" value="1"/>
</dbReference>
<dbReference type="AlphaFoldDB" id="B9T1X6"/>
<dbReference type="InterPro" id="IPR058922">
    <property type="entry name" value="WHD_DRP"/>
</dbReference>
<dbReference type="InterPro" id="IPR027417">
    <property type="entry name" value="P-loop_NTPase"/>
</dbReference>
<dbReference type="FunFam" id="3.40.50.300:FF:001091">
    <property type="entry name" value="Probable disease resistance protein At1g61300"/>
    <property type="match status" value="1"/>
</dbReference>
<sequence length="514" mass="59369">MAAPAVGWAINKLDTLLTGEVKLLRNVHTELQGIRDELESIESFLKDADLWFYQENVDSRFKTWVKQVARVAFQIEDVIDEYMLHVARHRDQHGFLHKITRLVTKLKIRHRIDSKIQDLKKSVRVIRERSDRYNFNSSSEQGSSDRHNTRHDPRVLSLFIEEAELVGIESPKSELTSRLVEGASEIAAISLVGMGGLGKTTLAKKVYDSKIVTAHFDCKAWITVSQSYKEEELLRTMIRKLQRENMLPAFGINMINELSLIPELREYLKEKRYMVIFDDVWGIDFWEYIMTALPDNDFNLCLKEKPMSSSAKKVFRSNGGNCPSQLEQLSHAIEKKCEAEGFIKKTYGRIAEEVAEEYFNELVNRSLVQVEKFSVHGNDAMQVLQALPNLQELRFYEGYNGEQLHFRKRCFSVLRILYLHILTQLNKLIIEKGALPAIEELIIGGCPELKELPTGMASIRRDFAMGMQPIGGHEYWKVEHIPLIIFYYKAEGFRFISYNLGDGNLLKRLEEDSK</sequence>
<organism evidence="7 8">
    <name type="scientific">Ricinus communis</name>
    <name type="common">Castor bean</name>
    <dbReference type="NCBI Taxonomy" id="3988"/>
    <lineage>
        <taxon>Eukaryota</taxon>
        <taxon>Viridiplantae</taxon>
        <taxon>Streptophyta</taxon>
        <taxon>Embryophyta</taxon>
        <taxon>Tracheophyta</taxon>
        <taxon>Spermatophyta</taxon>
        <taxon>Magnoliopsida</taxon>
        <taxon>eudicotyledons</taxon>
        <taxon>Gunneridae</taxon>
        <taxon>Pentapetalae</taxon>
        <taxon>rosids</taxon>
        <taxon>fabids</taxon>
        <taxon>Malpighiales</taxon>
        <taxon>Euphorbiaceae</taxon>
        <taxon>Acalyphoideae</taxon>
        <taxon>Acalypheae</taxon>
        <taxon>Ricinus</taxon>
    </lineage>
</organism>
<dbReference type="InParanoid" id="B9T1X6"/>
<dbReference type="InterPro" id="IPR038005">
    <property type="entry name" value="RX-like_CC"/>
</dbReference>
<dbReference type="EMBL" id="EQ974362">
    <property type="protein sequence ID" value="EEF30139.1"/>
    <property type="molecule type" value="Genomic_DNA"/>
</dbReference>